<evidence type="ECO:0000256" key="4">
    <source>
        <dbReference type="ARBA" id="ARBA00023002"/>
    </source>
</evidence>
<keyword evidence="4 7" id="KW-0560">Oxidoreductase</keyword>
<evidence type="ECO:0000256" key="3">
    <source>
        <dbReference type="ARBA" id="ARBA00022723"/>
    </source>
</evidence>
<dbReference type="AlphaFoldDB" id="A0A7D5P6D6"/>
<feature type="region of interest" description="Disordered" evidence="8">
    <location>
        <begin position="1"/>
        <end position="23"/>
    </location>
</feature>
<dbReference type="PROSITE" id="PS00086">
    <property type="entry name" value="CYTOCHROME_P450"/>
    <property type="match status" value="1"/>
</dbReference>
<keyword evidence="6 7" id="KW-0503">Monooxygenase</keyword>
<keyword evidence="5 7" id="KW-0408">Iron</keyword>
<evidence type="ECO:0000313" key="10">
    <source>
        <dbReference type="Proteomes" id="UP000509346"/>
    </source>
</evidence>
<evidence type="ECO:0000256" key="2">
    <source>
        <dbReference type="ARBA" id="ARBA00022617"/>
    </source>
</evidence>
<dbReference type="InterPro" id="IPR002401">
    <property type="entry name" value="Cyt_P450_E_grp-I"/>
</dbReference>
<dbReference type="Pfam" id="PF00067">
    <property type="entry name" value="p450"/>
    <property type="match status" value="1"/>
</dbReference>
<evidence type="ECO:0000256" key="6">
    <source>
        <dbReference type="ARBA" id="ARBA00023033"/>
    </source>
</evidence>
<dbReference type="GO" id="GO:0004497">
    <property type="term" value="F:monooxygenase activity"/>
    <property type="evidence" value="ECO:0007669"/>
    <property type="project" value="UniProtKB-KW"/>
</dbReference>
<dbReference type="GeneID" id="56082983"/>
<proteinExistence type="inferred from homology"/>
<reference evidence="9 10" key="1">
    <citation type="submission" date="2020-07" db="EMBL/GenBank/DDBJ databases">
        <title>Halosimplex litoreum sp. nov. and Halosimplex rubrum sp. nov., isolated from different salt environments.</title>
        <authorList>
            <person name="Cui H."/>
        </authorList>
    </citation>
    <scope>NUCLEOTIDE SEQUENCE [LARGE SCALE GENOMIC DNA]</scope>
    <source>
        <strain evidence="9 10">R2</strain>
    </source>
</reference>
<comment type="similarity">
    <text evidence="1 7">Belongs to the cytochrome P450 family.</text>
</comment>
<dbReference type="OrthoDB" id="9881at2157"/>
<dbReference type="GO" id="GO:0005506">
    <property type="term" value="F:iron ion binding"/>
    <property type="evidence" value="ECO:0007669"/>
    <property type="project" value="InterPro"/>
</dbReference>
<dbReference type="SUPFAM" id="SSF48264">
    <property type="entry name" value="Cytochrome P450"/>
    <property type="match status" value="1"/>
</dbReference>
<protein>
    <submittedName>
        <fullName evidence="9">Cytochrome P450</fullName>
    </submittedName>
</protein>
<sequence length="446" mass="49699">MSESPQTTPRTDGVRPPEPSAPPILGHALSYARDPLGFVDQAVADHGPIVSFTIPRQDGVLLADPDAIHHVLTGNAANYRKGDFQRQELEGLLGDGLLINEGDDWKSTRSAIQPAFNPGQIADYASTMVDCTERHITDWQAGDTVDITSATSEITLTVLGEILFDTDFRDATAVRNAARAVSDRFTPDSRVPIHVPDWVPLPRNRRYRQAIERLDEFVTDLLAERRDNPTDGTDLLSVLLAADLDNREIRDHLVTFLLAGHETTALAITYTLHCLTTHPEEQATVADEVTALDGQPKMGDSLPRTDRAIREAMRLYPPVHLVMREAIDDDIVEGYRIPAGTLVICSQWATHRRPDLYDDPEVFRPSRWETGDRPEYAYFPFGGGPRICIGRRLALLETRLVLARLLQQFRFEPVTDELNLAASMTLAPTNPVTMTLATRRDRKGET</sequence>
<gene>
    <name evidence="9" type="ORF">HZS54_10300</name>
</gene>
<evidence type="ECO:0000256" key="7">
    <source>
        <dbReference type="RuleBase" id="RU000461"/>
    </source>
</evidence>
<evidence type="ECO:0000313" key="9">
    <source>
        <dbReference type="EMBL" id="QLH81986.1"/>
    </source>
</evidence>
<dbReference type="InterPro" id="IPR001128">
    <property type="entry name" value="Cyt_P450"/>
</dbReference>
<feature type="compositionally biased region" description="Polar residues" evidence="8">
    <location>
        <begin position="1"/>
        <end position="10"/>
    </location>
</feature>
<dbReference type="PANTHER" id="PTHR24291">
    <property type="entry name" value="CYTOCHROME P450 FAMILY 4"/>
    <property type="match status" value="1"/>
</dbReference>
<dbReference type="GO" id="GO:0016705">
    <property type="term" value="F:oxidoreductase activity, acting on paired donors, with incorporation or reduction of molecular oxygen"/>
    <property type="evidence" value="ECO:0007669"/>
    <property type="project" value="InterPro"/>
</dbReference>
<dbReference type="PRINTS" id="PR00385">
    <property type="entry name" value="P450"/>
</dbReference>
<keyword evidence="10" id="KW-1185">Reference proteome</keyword>
<dbReference type="InterPro" id="IPR036396">
    <property type="entry name" value="Cyt_P450_sf"/>
</dbReference>
<evidence type="ECO:0000256" key="5">
    <source>
        <dbReference type="ARBA" id="ARBA00023004"/>
    </source>
</evidence>
<dbReference type="RefSeq" id="WP_179922454.1">
    <property type="nucleotide sequence ID" value="NZ_CP058909.1"/>
</dbReference>
<dbReference type="Gene3D" id="1.10.630.10">
    <property type="entry name" value="Cytochrome P450"/>
    <property type="match status" value="1"/>
</dbReference>
<evidence type="ECO:0000256" key="1">
    <source>
        <dbReference type="ARBA" id="ARBA00010617"/>
    </source>
</evidence>
<organism evidence="9 10">
    <name type="scientific">Halosimplex pelagicum</name>
    <dbReference type="NCBI Taxonomy" id="869886"/>
    <lineage>
        <taxon>Archaea</taxon>
        <taxon>Methanobacteriati</taxon>
        <taxon>Methanobacteriota</taxon>
        <taxon>Stenosarchaea group</taxon>
        <taxon>Halobacteria</taxon>
        <taxon>Halobacteriales</taxon>
        <taxon>Haloarculaceae</taxon>
        <taxon>Halosimplex</taxon>
    </lineage>
</organism>
<keyword evidence="3 7" id="KW-0479">Metal-binding</keyword>
<dbReference type="EMBL" id="CP058909">
    <property type="protein sequence ID" value="QLH81986.1"/>
    <property type="molecule type" value="Genomic_DNA"/>
</dbReference>
<dbReference type="GO" id="GO:0020037">
    <property type="term" value="F:heme binding"/>
    <property type="evidence" value="ECO:0007669"/>
    <property type="project" value="InterPro"/>
</dbReference>
<evidence type="ECO:0000256" key="8">
    <source>
        <dbReference type="SAM" id="MobiDB-lite"/>
    </source>
</evidence>
<accession>A0A7D5P6D6</accession>
<dbReference type="InterPro" id="IPR017972">
    <property type="entry name" value="Cyt_P450_CS"/>
</dbReference>
<dbReference type="KEGG" id="hpel:HZS54_10300"/>
<dbReference type="PANTHER" id="PTHR24291:SF50">
    <property type="entry name" value="BIFUNCTIONAL ALBAFLAVENONE MONOOXYGENASE_TERPENE SYNTHASE"/>
    <property type="match status" value="1"/>
</dbReference>
<name>A0A7D5P6D6_9EURY</name>
<keyword evidence="2 7" id="KW-0349">Heme</keyword>
<dbReference type="Proteomes" id="UP000509346">
    <property type="component" value="Chromosome"/>
</dbReference>
<dbReference type="InterPro" id="IPR050196">
    <property type="entry name" value="Cytochrome_P450_Monoox"/>
</dbReference>
<dbReference type="PRINTS" id="PR00463">
    <property type="entry name" value="EP450I"/>
</dbReference>